<evidence type="ECO:0000313" key="12">
    <source>
        <dbReference type="EMBL" id="GMI27505.1"/>
    </source>
</evidence>
<feature type="region of interest" description="Disordered" evidence="10">
    <location>
        <begin position="1"/>
        <end position="37"/>
    </location>
</feature>
<keyword evidence="8" id="KW-0546">Nucleotide metabolism</keyword>
<organism evidence="12 13">
    <name type="scientific">Tetraparma gracilis</name>
    <dbReference type="NCBI Taxonomy" id="2962635"/>
    <lineage>
        <taxon>Eukaryota</taxon>
        <taxon>Sar</taxon>
        <taxon>Stramenopiles</taxon>
        <taxon>Ochrophyta</taxon>
        <taxon>Bolidophyceae</taxon>
        <taxon>Parmales</taxon>
        <taxon>Triparmaceae</taxon>
        <taxon>Tetraparma</taxon>
    </lineage>
</organism>
<dbReference type="PANTHER" id="PTHR11409">
    <property type="entry name" value="ADENOSINE DEAMINASE"/>
    <property type="match status" value="1"/>
</dbReference>
<evidence type="ECO:0000259" key="11">
    <source>
        <dbReference type="Pfam" id="PF00962"/>
    </source>
</evidence>
<keyword evidence="7" id="KW-0862">Zinc</keyword>
<dbReference type="Pfam" id="PF00962">
    <property type="entry name" value="A_deaminase"/>
    <property type="match status" value="1"/>
</dbReference>
<evidence type="ECO:0000256" key="4">
    <source>
        <dbReference type="ARBA" id="ARBA00022723"/>
    </source>
</evidence>
<dbReference type="EMBL" id="BRYB01001516">
    <property type="protein sequence ID" value="GMI27505.1"/>
    <property type="molecule type" value="Genomic_DNA"/>
</dbReference>
<sequence>YYLELRTTPRQLKVDPPSKSRGSPYKGRSRSLSNSEKEKAAGDTWLLPGGIEAYVDIILEEMERWEGDAAADPVEQRLIPRLLISIDRAAGYEAAEASVELACDLFTSGNRFVVGVEIGGNPMKGDFATFVPLLEKARDIGLKVSVHCAEVPASVKDEMEEIINFRPDRLGHALFLPEACVKMLESDPIPIEACPTSNVMTLELAQPGGGGSGGGEDDSEAVVEGLKKHPTLKHWLDTGYPISISTDDSGVFNTDSTNELVVLCNAFGLDEWLITGLVWASLDHVFEQNRRVRSRLARDVSVAIKRLLKKLESEQEGSEGSWSEAPQKWVKKGLQKVKSLGRMAEEDVQGQEQGQ</sequence>
<dbReference type="InterPro" id="IPR032466">
    <property type="entry name" value="Metal_Hydrolase"/>
</dbReference>
<dbReference type="SUPFAM" id="SSF51556">
    <property type="entry name" value="Metallo-dependent hydrolases"/>
    <property type="match status" value="1"/>
</dbReference>
<evidence type="ECO:0000256" key="1">
    <source>
        <dbReference type="ARBA" id="ARBA00001947"/>
    </source>
</evidence>
<keyword evidence="4" id="KW-0479">Metal-binding</keyword>
<keyword evidence="13" id="KW-1185">Reference proteome</keyword>
<accession>A0ABQ6MKG7</accession>
<reference evidence="12 13" key="1">
    <citation type="journal article" date="2023" name="Commun. Biol.">
        <title>Genome analysis of Parmales, the sister group of diatoms, reveals the evolutionary specialization of diatoms from phago-mixotrophs to photoautotrophs.</title>
        <authorList>
            <person name="Ban H."/>
            <person name="Sato S."/>
            <person name="Yoshikawa S."/>
            <person name="Yamada K."/>
            <person name="Nakamura Y."/>
            <person name="Ichinomiya M."/>
            <person name="Sato N."/>
            <person name="Blanc-Mathieu R."/>
            <person name="Endo H."/>
            <person name="Kuwata A."/>
            <person name="Ogata H."/>
        </authorList>
    </citation>
    <scope>NUCLEOTIDE SEQUENCE [LARGE SCALE GENOMIC DNA]</scope>
</reference>
<evidence type="ECO:0000256" key="5">
    <source>
        <dbReference type="ARBA" id="ARBA00022726"/>
    </source>
</evidence>
<evidence type="ECO:0000256" key="7">
    <source>
        <dbReference type="ARBA" id="ARBA00022833"/>
    </source>
</evidence>
<dbReference type="InterPro" id="IPR001365">
    <property type="entry name" value="A_deaminase_dom"/>
</dbReference>
<dbReference type="Proteomes" id="UP001165060">
    <property type="component" value="Unassembled WGS sequence"/>
</dbReference>
<comment type="similarity">
    <text evidence="3">Belongs to the metallo-dependent hydrolases superfamily. Adenosine and AMP deaminases family.</text>
</comment>
<comment type="caution">
    <text evidence="12">The sequence shown here is derived from an EMBL/GenBank/DDBJ whole genome shotgun (WGS) entry which is preliminary data.</text>
</comment>
<comment type="cofactor">
    <cofactor evidence="1">
        <name>Zn(2+)</name>
        <dbReference type="ChEBI" id="CHEBI:29105"/>
    </cofactor>
</comment>
<dbReference type="Gene3D" id="3.20.20.140">
    <property type="entry name" value="Metal-dependent hydrolases"/>
    <property type="match status" value="1"/>
</dbReference>
<evidence type="ECO:0000256" key="2">
    <source>
        <dbReference type="ARBA" id="ARBA00005058"/>
    </source>
</evidence>
<evidence type="ECO:0000256" key="3">
    <source>
        <dbReference type="ARBA" id="ARBA00006676"/>
    </source>
</evidence>
<feature type="domain" description="Adenosine deaminase" evidence="11">
    <location>
        <begin position="81"/>
        <end position="202"/>
    </location>
</feature>
<keyword evidence="6" id="KW-0378">Hydrolase</keyword>
<comment type="pathway">
    <text evidence="2">Purine metabolism; purine nucleoside salvage.</text>
</comment>
<name>A0ABQ6MKG7_9STRA</name>
<evidence type="ECO:0000313" key="13">
    <source>
        <dbReference type="Proteomes" id="UP001165060"/>
    </source>
</evidence>
<comment type="catalytic activity">
    <reaction evidence="9">
        <text>N(6)-methyl-AMP + H2O + H(+) = IMP + methylamine</text>
        <dbReference type="Rhea" id="RHEA:16001"/>
        <dbReference type="ChEBI" id="CHEBI:15377"/>
        <dbReference type="ChEBI" id="CHEBI:15378"/>
        <dbReference type="ChEBI" id="CHEBI:58053"/>
        <dbReference type="ChEBI" id="CHEBI:59338"/>
        <dbReference type="ChEBI" id="CHEBI:144842"/>
    </reaction>
    <physiologicalReaction direction="left-to-right" evidence="9">
        <dbReference type="Rhea" id="RHEA:16002"/>
    </physiologicalReaction>
</comment>
<gene>
    <name evidence="12" type="ORF">TeGR_g8788</name>
</gene>
<dbReference type="InterPro" id="IPR006330">
    <property type="entry name" value="Ado/ade_deaminase"/>
</dbReference>
<protein>
    <recommendedName>
        <fullName evidence="11">Adenosine deaminase domain-containing protein</fullName>
    </recommendedName>
</protein>
<feature type="non-terminal residue" evidence="12">
    <location>
        <position position="1"/>
    </location>
</feature>
<evidence type="ECO:0000256" key="8">
    <source>
        <dbReference type="ARBA" id="ARBA00023080"/>
    </source>
</evidence>
<evidence type="ECO:0000256" key="6">
    <source>
        <dbReference type="ARBA" id="ARBA00022801"/>
    </source>
</evidence>
<keyword evidence="5" id="KW-0660">Purine salvage</keyword>
<dbReference type="PANTHER" id="PTHR11409:SF42">
    <property type="entry name" value="ADENOSINE DEAMINASE-LIKE PROTEIN"/>
    <property type="match status" value="1"/>
</dbReference>
<proteinExistence type="inferred from homology"/>
<evidence type="ECO:0000256" key="10">
    <source>
        <dbReference type="SAM" id="MobiDB-lite"/>
    </source>
</evidence>
<evidence type="ECO:0000256" key="9">
    <source>
        <dbReference type="ARBA" id="ARBA00048787"/>
    </source>
</evidence>